<dbReference type="Proteomes" id="UP000243459">
    <property type="component" value="Chromosome 7"/>
</dbReference>
<dbReference type="Gramene" id="ONK64269">
    <property type="protein sequence ID" value="ONK64269"/>
    <property type="gene ID" value="A4U43_C07F23880"/>
</dbReference>
<keyword evidence="2" id="KW-1185">Reference proteome</keyword>
<organism evidence="1 2">
    <name type="scientific">Asparagus officinalis</name>
    <name type="common">Garden asparagus</name>
    <dbReference type="NCBI Taxonomy" id="4686"/>
    <lineage>
        <taxon>Eukaryota</taxon>
        <taxon>Viridiplantae</taxon>
        <taxon>Streptophyta</taxon>
        <taxon>Embryophyta</taxon>
        <taxon>Tracheophyta</taxon>
        <taxon>Spermatophyta</taxon>
        <taxon>Magnoliopsida</taxon>
        <taxon>Liliopsida</taxon>
        <taxon>Asparagales</taxon>
        <taxon>Asparagaceae</taxon>
        <taxon>Asparagoideae</taxon>
        <taxon>Asparagus</taxon>
    </lineage>
</organism>
<reference evidence="2" key="1">
    <citation type="journal article" date="2017" name="Nat. Commun.">
        <title>The asparagus genome sheds light on the origin and evolution of a young Y chromosome.</title>
        <authorList>
            <person name="Harkess A."/>
            <person name="Zhou J."/>
            <person name="Xu C."/>
            <person name="Bowers J.E."/>
            <person name="Van der Hulst R."/>
            <person name="Ayyampalayam S."/>
            <person name="Mercati F."/>
            <person name="Riccardi P."/>
            <person name="McKain M.R."/>
            <person name="Kakrana A."/>
            <person name="Tang H."/>
            <person name="Ray J."/>
            <person name="Groenendijk J."/>
            <person name="Arikit S."/>
            <person name="Mathioni S.M."/>
            <person name="Nakano M."/>
            <person name="Shan H."/>
            <person name="Telgmann-Rauber A."/>
            <person name="Kanno A."/>
            <person name="Yue Z."/>
            <person name="Chen H."/>
            <person name="Li W."/>
            <person name="Chen Y."/>
            <person name="Xu X."/>
            <person name="Zhang Y."/>
            <person name="Luo S."/>
            <person name="Chen H."/>
            <person name="Gao J."/>
            <person name="Mao Z."/>
            <person name="Pires J.C."/>
            <person name="Luo M."/>
            <person name="Kudrna D."/>
            <person name="Wing R.A."/>
            <person name="Meyers B.C."/>
            <person name="Yi K."/>
            <person name="Kong H."/>
            <person name="Lavrijsen P."/>
            <person name="Sunseri F."/>
            <person name="Falavigna A."/>
            <person name="Ye Y."/>
            <person name="Leebens-Mack J.H."/>
            <person name="Chen G."/>
        </authorList>
    </citation>
    <scope>NUCLEOTIDE SEQUENCE [LARGE SCALE GENOMIC DNA]</scope>
    <source>
        <strain evidence="2">cv. DH0086</strain>
    </source>
</reference>
<gene>
    <name evidence="1" type="ORF">A4U43_C07F23880</name>
</gene>
<name>A0A5P1EHE7_ASPOF</name>
<protein>
    <submittedName>
        <fullName evidence="1">Uncharacterized protein</fullName>
    </submittedName>
</protein>
<dbReference type="EMBL" id="CM007387">
    <property type="protein sequence ID" value="ONK64269.1"/>
    <property type="molecule type" value="Genomic_DNA"/>
</dbReference>
<evidence type="ECO:0000313" key="2">
    <source>
        <dbReference type="Proteomes" id="UP000243459"/>
    </source>
</evidence>
<accession>A0A5P1EHE7</accession>
<sequence length="103" mass="12228">MKCTTKRKHLGQILNKISNFYVLIKIKMRRVNILIVVTKQNAYIANEVVRVNKMRRLNILIVVTKRKAYTANEVVRVQHEYIAHFMRQSFIQNDLGSLDIMPW</sequence>
<evidence type="ECO:0000313" key="1">
    <source>
        <dbReference type="EMBL" id="ONK64269.1"/>
    </source>
</evidence>
<proteinExistence type="predicted"/>
<dbReference type="AlphaFoldDB" id="A0A5P1EHE7"/>